<organism evidence="1 2">
    <name type="scientific">Burkholderia sola</name>
    <dbReference type="NCBI Taxonomy" id="2843302"/>
    <lineage>
        <taxon>Bacteria</taxon>
        <taxon>Pseudomonadati</taxon>
        <taxon>Pseudomonadota</taxon>
        <taxon>Betaproteobacteria</taxon>
        <taxon>Burkholderiales</taxon>
        <taxon>Burkholderiaceae</taxon>
        <taxon>Burkholderia</taxon>
        <taxon>Burkholderia cepacia complex</taxon>
    </lineage>
</organism>
<dbReference type="Pfam" id="PF14106">
    <property type="entry name" value="DUF4279"/>
    <property type="match status" value="1"/>
</dbReference>
<keyword evidence="2" id="KW-1185">Reference proteome</keyword>
<dbReference type="RefSeq" id="WP_209928951.1">
    <property type="nucleotide sequence ID" value="NZ_JBEWCH010000038.1"/>
</dbReference>
<proteinExistence type="predicted"/>
<dbReference type="EMBL" id="JBEWCH010000038">
    <property type="protein sequence ID" value="MET1478880.1"/>
    <property type="molecule type" value="Genomic_DNA"/>
</dbReference>
<comment type="caution">
    <text evidence="1">The sequence shown here is derived from an EMBL/GenBank/DDBJ whole genome shotgun (WGS) entry which is preliminary data.</text>
</comment>
<gene>
    <name evidence="1" type="ORF">ABXL37_31970</name>
</gene>
<evidence type="ECO:0000313" key="1">
    <source>
        <dbReference type="EMBL" id="MET1478880.1"/>
    </source>
</evidence>
<name>A0ABV2CIE7_9BURK</name>
<evidence type="ECO:0000313" key="2">
    <source>
        <dbReference type="Proteomes" id="UP001548587"/>
    </source>
</evidence>
<protein>
    <submittedName>
        <fullName evidence="1">DUF4279 domain-containing protein</fullName>
    </submittedName>
</protein>
<accession>A0ABV2CIE7</accession>
<reference evidence="1 2" key="1">
    <citation type="submission" date="2024-06" db="EMBL/GenBank/DDBJ databases">
        <title>Burkholderia sola in Mexico.</title>
        <authorList>
            <person name="Estrada P."/>
        </authorList>
    </citation>
    <scope>NUCLEOTIDE SEQUENCE [LARGE SCALE GENOMIC DNA]</scope>
    <source>
        <strain evidence="1 2">CpTa8-5</strain>
    </source>
</reference>
<dbReference type="InterPro" id="IPR025459">
    <property type="entry name" value="DUF4279"/>
</dbReference>
<sequence length="149" mass="16817">MSDKLLPSRATPTDSALAHATFIISSDGAHPDTWTAFFGIFPSRTITKGKPYLLPSGRLSSRPGKLNLWALESRAAVQSDRLEPHLRYLIERPSLPRDGLVERIEQAGAHMRFFCYWDNEKGDRVPYVSDTTRQLIESVGAVIEIDEYR</sequence>
<dbReference type="Proteomes" id="UP001548587">
    <property type="component" value="Unassembled WGS sequence"/>
</dbReference>